<accession>A0A164Y3Q5</accession>
<dbReference type="InterPro" id="IPR011009">
    <property type="entry name" value="Kinase-like_dom_sf"/>
</dbReference>
<dbReference type="InterPro" id="IPR008271">
    <property type="entry name" value="Ser/Thr_kinase_AS"/>
</dbReference>
<dbReference type="OrthoDB" id="26722at2759"/>
<evidence type="ECO:0000259" key="1">
    <source>
        <dbReference type="PROSITE" id="PS50011"/>
    </source>
</evidence>
<feature type="non-terminal residue" evidence="2">
    <location>
        <position position="1"/>
    </location>
</feature>
<dbReference type="PANTHER" id="PTHR44329">
    <property type="entry name" value="SERINE/THREONINE-PROTEIN KINASE TNNI3K-RELATED"/>
    <property type="match status" value="1"/>
</dbReference>
<gene>
    <name evidence="2" type="ORF">SISNIDRAFT_407287</name>
</gene>
<dbReference type="AlphaFoldDB" id="A0A164Y3Q5"/>
<dbReference type="Pfam" id="PF00069">
    <property type="entry name" value="Pkinase"/>
    <property type="match status" value="1"/>
</dbReference>
<proteinExistence type="predicted"/>
<dbReference type="Proteomes" id="UP000076722">
    <property type="component" value="Unassembled WGS sequence"/>
</dbReference>
<keyword evidence="2" id="KW-0808">Transferase</keyword>
<feature type="domain" description="Protein kinase" evidence="1">
    <location>
        <begin position="1"/>
        <end position="239"/>
    </location>
</feature>
<keyword evidence="2" id="KW-0418">Kinase</keyword>
<sequence>LKREMRVWSSLTHRNVLPFLGICYLPNVSATFSLVSRWMENGTAIAYVKKDPYVDKLAIIVGIFRGIRYLHDHGIVHGDIKPSNILMSDSGVPLVGDFGLATLQTGDSEITGATFASVSTATQGGTMRYMAPELFSESDPETSGRSSKPSYQSDVWAFGCVLLELITLFPPYRTCKTPFHALTEIISGRLPLVHDPHVSKKAFPEAFAPYPGIWFLCLRYWETNVTTRVSLPEVRDWLM</sequence>
<reference evidence="2 3" key="1">
    <citation type="journal article" date="2016" name="Mol. Biol. Evol.">
        <title>Comparative Genomics of Early-Diverging Mushroom-Forming Fungi Provides Insights into the Origins of Lignocellulose Decay Capabilities.</title>
        <authorList>
            <person name="Nagy L.G."/>
            <person name="Riley R."/>
            <person name="Tritt A."/>
            <person name="Adam C."/>
            <person name="Daum C."/>
            <person name="Floudas D."/>
            <person name="Sun H."/>
            <person name="Yadav J.S."/>
            <person name="Pangilinan J."/>
            <person name="Larsson K.H."/>
            <person name="Matsuura K."/>
            <person name="Barry K."/>
            <person name="Labutti K."/>
            <person name="Kuo R."/>
            <person name="Ohm R.A."/>
            <person name="Bhattacharya S.S."/>
            <person name="Shirouzu T."/>
            <person name="Yoshinaga Y."/>
            <person name="Martin F.M."/>
            <person name="Grigoriev I.V."/>
            <person name="Hibbett D.S."/>
        </authorList>
    </citation>
    <scope>NUCLEOTIDE SEQUENCE [LARGE SCALE GENOMIC DNA]</scope>
    <source>
        <strain evidence="2 3">HHB9708</strain>
    </source>
</reference>
<evidence type="ECO:0000313" key="3">
    <source>
        <dbReference type="Proteomes" id="UP000076722"/>
    </source>
</evidence>
<dbReference type="InterPro" id="IPR000719">
    <property type="entry name" value="Prot_kinase_dom"/>
</dbReference>
<dbReference type="STRING" id="1314777.A0A164Y3Q5"/>
<dbReference type="Gene3D" id="1.10.510.10">
    <property type="entry name" value="Transferase(Phosphotransferase) domain 1"/>
    <property type="match status" value="1"/>
</dbReference>
<dbReference type="GO" id="GO:0005524">
    <property type="term" value="F:ATP binding"/>
    <property type="evidence" value="ECO:0007669"/>
    <property type="project" value="InterPro"/>
</dbReference>
<dbReference type="PROSITE" id="PS00108">
    <property type="entry name" value="PROTEIN_KINASE_ST"/>
    <property type="match status" value="1"/>
</dbReference>
<name>A0A164Y3Q5_9AGAM</name>
<organism evidence="2 3">
    <name type="scientific">Sistotremastrum niveocremeum HHB9708</name>
    <dbReference type="NCBI Taxonomy" id="1314777"/>
    <lineage>
        <taxon>Eukaryota</taxon>
        <taxon>Fungi</taxon>
        <taxon>Dikarya</taxon>
        <taxon>Basidiomycota</taxon>
        <taxon>Agaricomycotina</taxon>
        <taxon>Agaricomycetes</taxon>
        <taxon>Sistotremastrales</taxon>
        <taxon>Sistotremastraceae</taxon>
        <taxon>Sertulicium</taxon>
        <taxon>Sertulicium niveocremeum</taxon>
    </lineage>
</organism>
<protein>
    <submittedName>
        <fullName evidence="2">Kinase-like protein</fullName>
    </submittedName>
</protein>
<evidence type="ECO:0000313" key="2">
    <source>
        <dbReference type="EMBL" id="KZS96551.1"/>
    </source>
</evidence>
<keyword evidence="3" id="KW-1185">Reference proteome</keyword>
<dbReference type="SMART" id="SM00220">
    <property type="entry name" value="S_TKc"/>
    <property type="match status" value="1"/>
</dbReference>
<dbReference type="InterPro" id="IPR051681">
    <property type="entry name" value="Ser/Thr_Kinases-Pseudokinases"/>
</dbReference>
<dbReference type="SUPFAM" id="SSF56112">
    <property type="entry name" value="Protein kinase-like (PK-like)"/>
    <property type="match status" value="1"/>
</dbReference>
<dbReference type="GO" id="GO:0004674">
    <property type="term" value="F:protein serine/threonine kinase activity"/>
    <property type="evidence" value="ECO:0007669"/>
    <property type="project" value="TreeGrafter"/>
</dbReference>
<dbReference type="EMBL" id="KV419399">
    <property type="protein sequence ID" value="KZS96551.1"/>
    <property type="molecule type" value="Genomic_DNA"/>
</dbReference>
<dbReference type="PROSITE" id="PS50011">
    <property type="entry name" value="PROTEIN_KINASE_DOM"/>
    <property type="match status" value="1"/>
</dbReference>